<dbReference type="Proteomes" id="UP001328107">
    <property type="component" value="Unassembled WGS sequence"/>
</dbReference>
<dbReference type="Pfam" id="PF04155">
    <property type="entry name" value="Ground-like"/>
    <property type="match status" value="1"/>
</dbReference>
<comment type="caution">
    <text evidence="3">The sequence shown here is derived from an EMBL/GenBank/DDBJ whole genome shotgun (WGS) entry which is preliminary data.</text>
</comment>
<gene>
    <name evidence="3" type="ORF">PMAYCL1PPCAC_23055</name>
</gene>
<dbReference type="AlphaFoldDB" id="A0AAN5I684"/>
<organism evidence="3 4">
    <name type="scientific">Pristionchus mayeri</name>
    <dbReference type="NCBI Taxonomy" id="1317129"/>
    <lineage>
        <taxon>Eukaryota</taxon>
        <taxon>Metazoa</taxon>
        <taxon>Ecdysozoa</taxon>
        <taxon>Nematoda</taxon>
        <taxon>Chromadorea</taxon>
        <taxon>Rhabditida</taxon>
        <taxon>Rhabditina</taxon>
        <taxon>Diplogasteromorpha</taxon>
        <taxon>Diplogasteroidea</taxon>
        <taxon>Neodiplogasteridae</taxon>
        <taxon>Pristionchus</taxon>
    </lineage>
</organism>
<keyword evidence="4" id="KW-1185">Reference proteome</keyword>
<reference evidence="4" key="1">
    <citation type="submission" date="2022-10" db="EMBL/GenBank/DDBJ databases">
        <title>Genome assembly of Pristionchus species.</title>
        <authorList>
            <person name="Yoshida K."/>
            <person name="Sommer R.J."/>
        </authorList>
    </citation>
    <scope>NUCLEOTIDE SEQUENCE [LARGE SCALE GENOMIC DNA]</scope>
    <source>
        <strain evidence="4">RS5460</strain>
    </source>
</reference>
<feature type="compositionally biased region" description="Low complexity" evidence="1">
    <location>
        <begin position="280"/>
        <end position="291"/>
    </location>
</feature>
<evidence type="ECO:0000313" key="3">
    <source>
        <dbReference type="EMBL" id="GMR52860.1"/>
    </source>
</evidence>
<proteinExistence type="predicted"/>
<feature type="domain" description="Ground-like" evidence="2">
    <location>
        <begin position="314"/>
        <end position="385"/>
    </location>
</feature>
<name>A0AAN5I684_9BILA</name>
<sequence>PPPPPPPPVGGSYAQAPSFGGIGGPLGGAGGYAAPSAPVFGGASAGDSYAAPVSSYGAQASQGASYAQGPAAAVGGYAGSQGAGGNYAQGPAAAIGGGSSYAQGPAAVGGFTGVQNTQGGSYAAAVSAPATNFESSQGAYAAGPAVGAGGAYAAPVAAPQTVVTEVVQTSQVGAGAAIVQPQISIDAPAPQLPAYQEKAPIQQNVQTIPTETQQATVETQYEDDSAEQVVAPAQPAPTVEYKEQPAPAPAPVVEEPLPAVEPEQQVEEVHEEPAPVAVEPATAAPSHASAAEGDKKPDAEYTDYQADEETDEGNCDDAELRAIVEASLAGEKDNLEAARKIEGDASAKFGGRFNSIVSDAEFAYVNWYGKRNCQLRIENRHSLTWED</sequence>
<feature type="region of interest" description="Disordered" evidence="1">
    <location>
        <begin position="280"/>
        <end position="299"/>
    </location>
</feature>
<protein>
    <recommendedName>
        <fullName evidence="2">Ground-like domain-containing protein</fullName>
    </recommendedName>
</protein>
<dbReference type="InterPro" id="IPR007284">
    <property type="entry name" value="Ground-like_dom"/>
</dbReference>
<evidence type="ECO:0000256" key="1">
    <source>
        <dbReference type="SAM" id="MobiDB-lite"/>
    </source>
</evidence>
<dbReference type="EMBL" id="BTRK01000005">
    <property type="protein sequence ID" value="GMR52860.1"/>
    <property type="molecule type" value="Genomic_DNA"/>
</dbReference>
<evidence type="ECO:0000313" key="4">
    <source>
        <dbReference type="Proteomes" id="UP001328107"/>
    </source>
</evidence>
<accession>A0AAN5I684</accession>
<evidence type="ECO:0000259" key="2">
    <source>
        <dbReference type="Pfam" id="PF04155"/>
    </source>
</evidence>
<feature type="non-terminal residue" evidence="3">
    <location>
        <position position="1"/>
    </location>
</feature>